<evidence type="ECO:0000313" key="3">
    <source>
        <dbReference type="Proteomes" id="UP000295257"/>
    </source>
</evidence>
<gene>
    <name evidence="2" type="ORF">C5L30_001977</name>
    <name evidence="1" type="ORF">K8V88_04595</name>
</gene>
<proteinExistence type="predicted"/>
<evidence type="ECO:0000313" key="1">
    <source>
        <dbReference type="EMBL" id="HJF86699.1"/>
    </source>
</evidence>
<dbReference type="Proteomes" id="UP000747013">
    <property type="component" value="Unassembled WGS sequence"/>
</dbReference>
<dbReference type="AlphaFoldDB" id="A0A4R5NBB4"/>
<dbReference type="RefSeq" id="WP_010018824.1">
    <property type="nucleotide sequence ID" value="NZ_PUFN01000029.1"/>
</dbReference>
<reference evidence="2 3" key="1">
    <citation type="journal article" date="2019" name="Appl. Microbiol. Biotechnol.">
        <title>Uncovering carbohydrate metabolism through a genotype-phenotype association study of 56 lactic acid bacteria genomes.</title>
        <authorList>
            <person name="Buron-Moles G."/>
            <person name="Chailyan A."/>
            <person name="Dolejs I."/>
            <person name="Forster J."/>
            <person name="Miks M.H."/>
        </authorList>
    </citation>
    <scope>NUCLEOTIDE SEQUENCE [LARGE SCALE GENOMIC DNA]</scope>
    <source>
        <strain evidence="2 3">ATCC 29644</strain>
    </source>
</reference>
<sequence>MKITKLFFEEGGFFGVPEFGEIDLLNKTLKYSKGILDSERSGSAVKNDLSEEQIESLQKRIADLHLEDWQTEYSDNDILDGTQWSLKISFDNGKNKEIFGSNKYPDNFEAMKELFDIN</sequence>
<reference evidence="2" key="2">
    <citation type="submission" date="2019-02" db="EMBL/GenBank/DDBJ databases">
        <authorList>
            <person name="Buron G."/>
            <person name="Chaylann A."/>
            <person name="Dolejs I."/>
            <person name="Forster J."/>
            <person name="Miks M.H."/>
        </authorList>
    </citation>
    <scope>NUCLEOTIDE SEQUENCE</scope>
    <source>
        <strain evidence="2">ATCC 29644</strain>
    </source>
</reference>
<keyword evidence="3" id="KW-1185">Reference proteome</keyword>
<reference evidence="1" key="3">
    <citation type="journal article" date="2021" name="PeerJ">
        <title>Extensive microbial diversity within the chicken gut microbiome revealed by metagenomics and culture.</title>
        <authorList>
            <person name="Gilroy R."/>
            <person name="Ravi A."/>
            <person name="Getino M."/>
            <person name="Pursley I."/>
            <person name="Horton D.L."/>
            <person name="Alikhan N.F."/>
            <person name="Baker D."/>
            <person name="Gharbi K."/>
            <person name="Hall N."/>
            <person name="Watson M."/>
            <person name="Adriaenssens E.M."/>
            <person name="Foster-Nyarko E."/>
            <person name="Jarju S."/>
            <person name="Secka A."/>
            <person name="Antonio M."/>
            <person name="Oren A."/>
            <person name="Chaudhuri R.R."/>
            <person name="La Ragione R."/>
            <person name="Hildebrand F."/>
            <person name="Pallen M.J."/>
        </authorList>
    </citation>
    <scope>NUCLEOTIDE SEQUENCE</scope>
    <source>
        <strain evidence="1">7886</strain>
    </source>
</reference>
<organism evidence="2 3">
    <name type="scientific">Companilactobacillus farciminis</name>
    <dbReference type="NCBI Taxonomy" id="1612"/>
    <lineage>
        <taxon>Bacteria</taxon>
        <taxon>Bacillati</taxon>
        <taxon>Bacillota</taxon>
        <taxon>Bacilli</taxon>
        <taxon>Lactobacillales</taxon>
        <taxon>Lactobacillaceae</taxon>
        <taxon>Companilactobacillus</taxon>
    </lineage>
</organism>
<accession>A0A4R5NBB4</accession>
<reference evidence="1" key="4">
    <citation type="submission" date="2021-09" db="EMBL/GenBank/DDBJ databases">
        <authorList>
            <person name="Gilroy R."/>
        </authorList>
    </citation>
    <scope>NUCLEOTIDE SEQUENCE</scope>
    <source>
        <strain evidence="1">7886</strain>
    </source>
</reference>
<comment type="caution">
    <text evidence="2">The sequence shown here is derived from an EMBL/GenBank/DDBJ whole genome shotgun (WGS) entry which is preliminary data.</text>
</comment>
<evidence type="ECO:0000313" key="2">
    <source>
        <dbReference type="EMBL" id="TDG69844.1"/>
    </source>
</evidence>
<dbReference type="Proteomes" id="UP000295257">
    <property type="component" value="Unassembled WGS sequence"/>
</dbReference>
<name>A0A4R5NBB4_9LACO</name>
<dbReference type="EMBL" id="DYWC01000103">
    <property type="protein sequence ID" value="HJF86699.1"/>
    <property type="molecule type" value="Genomic_DNA"/>
</dbReference>
<dbReference type="OrthoDB" id="4979632at2"/>
<dbReference type="EMBL" id="PUFN01000029">
    <property type="protein sequence ID" value="TDG69844.1"/>
    <property type="molecule type" value="Genomic_DNA"/>
</dbReference>
<protein>
    <submittedName>
        <fullName evidence="2">Uncharacterized protein</fullName>
    </submittedName>
</protein>